<protein>
    <submittedName>
        <fullName evidence="1">Uncharacterized protein</fullName>
    </submittedName>
</protein>
<proteinExistence type="predicted"/>
<reference evidence="1 2" key="1">
    <citation type="submission" date="2020-07" db="EMBL/GenBank/DDBJ databases">
        <title>Complete genome sequence analysis of Acidithiobacillus ferrivorans XJFY6S-08 reveals extreme environmental adaptation to alpine acid mine drainage.</title>
        <authorList>
            <person name="Yan L."/>
            <person name="Ni Y."/>
        </authorList>
    </citation>
    <scope>NUCLEOTIDE SEQUENCE [LARGE SCALE GENOMIC DNA]</scope>
    <source>
        <strain evidence="1 2">XJFY6S-08</strain>
    </source>
</reference>
<accession>A0A7T4WBL9</accession>
<organism evidence="1 2">
    <name type="scientific">Acidithiobacillus ferrivorans</name>
    <dbReference type="NCBI Taxonomy" id="160808"/>
    <lineage>
        <taxon>Bacteria</taxon>
        <taxon>Pseudomonadati</taxon>
        <taxon>Pseudomonadota</taxon>
        <taxon>Acidithiobacillia</taxon>
        <taxon>Acidithiobacillales</taxon>
        <taxon>Acidithiobacillaceae</taxon>
        <taxon>Acidithiobacillus</taxon>
    </lineage>
</organism>
<gene>
    <name evidence="1" type="ORF">H2515_09110</name>
</gene>
<dbReference type="AlphaFoldDB" id="A0A7T4WBL9"/>
<dbReference type="RefSeq" id="WP_198659928.1">
    <property type="nucleotide sequence ID" value="NZ_CP059488.1"/>
</dbReference>
<dbReference type="EMBL" id="CP059488">
    <property type="protein sequence ID" value="QQD71627.1"/>
    <property type="molecule type" value="Genomic_DNA"/>
</dbReference>
<evidence type="ECO:0000313" key="1">
    <source>
        <dbReference type="EMBL" id="QQD71627.1"/>
    </source>
</evidence>
<evidence type="ECO:0000313" key="2">
    <source>
        <dbReference type="Proteomes" id="UP000595420"/>
    </source>
</evidence>
<dbReference type="Proteomes" id="UP000595420">
    <property type="component" value="Chromosome"/>
</dbReference>
<name>A0A7T4WBL9_9PROT</name>
<sequence length="51" mass="5856">MPIDAQKLDCPEFSPLPIPADIDLRSYCRMKQNLSRLHSGDFIHLASDGWR</sequence>